<evidence type="ECO:0000256" key="3">
    <source>
        <dbReference type="PIRSR" id="PIRSR617939-1"/>
    </source>
</evidence>
<evidence type="ECO:0000256" key="4">
    <source>
        <dbReference type="PIRSR" id="PIRSR617939-2"/>
    </source>
</evidence>
<name>A0A1Y3B3Z0_EURMA</name>
<dbReference type="PANTHER" id="PTHR12935:SF0">
    <property type="entry name" value="GAMMA-GLUTAMYLCYCLOTRANSFERASE"/>
    <property type="match status" value="1"/>
</dbReference>
<dbReference type="Proteomes" id="UP000194236">
    <property type="component" value="Unassembled WGS sequence"/>
</dbReference>
<dbReference type="OrthoDB" id="2924818at2759"/>
<gene>
    <name evidence="5" type="ORF">BLA29_008303</name>
</gene>
<keyword evidence="6" id="KW-1185">Reference proteome</keyword>
<reference evidence="5 6" key="1">
    <citation type="submission" date="2017-03" db="EMBL/GenBank/DDBJ databases">
        <title>Genome Survey of Euroglyphus maynei.</title>
        <authorList>
            <person name="Arlian L.G."/>
            <person name="Morgan M.S."/>
            <person name="Rider S.D."/>
        </authorList>
    </citation>
    <scope>NUCLEOTIDE SEQUENCE [LARGE SCALE GENOMIC DNA]</scope>
    <source>
        <strain evidence="5">Arlian Lab</strain>
        <tissue evidence="5">Whole body</tissue>
    </source>
</reference>
<feature type="binding site" evidence="4">
    <location>
        <begin position="11"/>
        <end position="16"/>
    </location>
    <ligand>
        <name>substrate</name>
    </ligand>
</feature>
<dbReference type="Pfam" id="PF13772">
    <property type="entry name" value="AIG2_2"/>
    <property type="match status" value="1"/>
</dbReference>
<evidence type="ECO:0000256" key="1">
    <source>
        <dbReference type="ARBA" id="ARBA00012346"/>
    </source>
</evidence>
<sequence length="176" mass="20004">MPTASKQFVYYFCYGSNLLIQRMKINNKSATKYANGLLNGYRLSFNGNSQLWLGATANIVQDSNSSVYGAVYTLDKDDIDNLDRQECGYEPIEVTIKLYEINDQPIVKCRTYVQKSNVNANESTIPSRLYKEIIIKGAKENNLPENYIENVIKTFKDNGIIECGPPGLNEFLKNYK</sequence>
<dbReference type="InterPro" id="IPR013024">
    <property type="entry name" value="GGCT-like"/>
</dbReference>
<dbReference type="EC" id="4.3.2.9" evidence="1"/>
<feature type="active site" description="Proton acceptor" evidence="3">
    <location>
        <position position="86"/>
    </location>
</feature>
<dbReference type="EMBL" id="MUJZ01046168">
    <property type="protein sequence ID" value="OTF74623.1"/>
    <property type="molecule type" value="Genomic_DNA"/>
</dbReference>
<dbReference type="SUPFAM" id="SSF110857">
    <property type="entry name" value="Gamma-glutamyl cyclotransferase-like"/>
    <property type="match status" value="1"/>
</dbReference>
<proteinExistence type="predicted"/>
<evidence type="ECO:0000313" key="5">
    <source>
        <dbReference type="EMBL" id="OTF74623.1"/>
    </source>
</evidence>
<accession>A0A1Y3B3Z0</accession>
<dbReference type="CDD" id="cd06661">
    <property type="entry name" value="GGCT_like"/>
    <property type="match status" value="1"/>
</dbReference>
<organism evidence="5 6">
    <name type="scientific">Euroglyphus maynei</name>
    <name type="common">Mayne's house dust mite</name>
    <dbReference type="NCBI Taxonomy" id="6958"/>
    <lineage>
        <taxon>Eukaryota</taxon>
        <taxon>Metazoa</taxon>
        <taxon>Ecdysozoa</taxon>
        <taxon>Arthropoda</taxon>
        <taxon>Chelicerata</taxon>
        <taxon>Arachnida</taxon>
        <taxon>Acari</taxon>
        <taxon>Acariformes</taxon>
        <taxon>Sarcoptiformes</taxon>
        <taxon>Astigmata</taxon>
        <taxon>Psoroptidia</taxon>
        <taxon>Analgoidea</taxon>
        <taxon>Pyroglyphidae</taxon>
        <taxon>Pyroglyphinae</taxon>
        <taxon>Euroglyphus</taxon>
    </lineage>
</organism>
<dbReference type="AlphaFoldDB" id="A0A1Y3B3Z0"/>
<dbReference type="Gene3D" id="3.10.490.10">
    <property type="entry name" value="Gamma-glutamyl cyclotransferase-like"/>
    <property type="match status" value="1"/>
</dbReference>
<dbReference type="InterPro" id="IPR017939">
    <property type="entry name" value="G-Glutamylcylcotransferase"/>
</dbReference>
<protein>
    <recommendedName>
        <fullName evidence="1">gamma-glutamylcyclotransferase</fullName>
        <ecNumber evidence="1">4.3.2.9</ecNumber>
    </recommendedName>
</protein>
<dbReference type="InterPro" id="IPR036568">
    <property type="entry name" value="GGCT-like_sf"/>
</dbReference>
<dbReference type="GO" id="GO:0003839">
    <property type="term" value="F:gamma-glutamylcyclotransferase activity"/>
    <property type="evidence" value="ECO:0007669"/>
    <property type="project" value="UniProtKB-EC"/>
</dbReference>
<feature type="binding site" evidence="4">
    <location>
        <position position="130"/>
    </location>
    <ligand>
        <name>substrate</name>
    </ligand>
</feature>
<dbReference type="PANTHER" id="PTHR12935">
    <property type="entry name" value="GAMMA-GLUTAMYLCYCLOTRANSFERASE"/>
    <property type="match status" value="1"/>
</dbReference>
<evidence type="ECO:0000313" key="6">
    <source>
        <dbReference type="Proteomes" id="UP000194236"/>
    </source>
</evidence>
<evidence type="ECO:0000256" key="2">
    <source>
        <dbReference type="ARBA" id="ARBA00023239"/>
    </source>
</evidence>
<comment type="caution">
    <text evidence="5">The sequence shown here is derived from an EMBL/GenBank/DDBJ whole genome shotgun (WGS) entry which is preliminary data.</text>
</comment>
<keyword evidence="2" id="KW-0456">Lyase</keyword>